<dbReference type="Proteomes" id="UP000007882">
    <property type="component" value="Chromosome"/>
</dbReference>
<dbReference type="Pfam" id="PF25547">
    <property type="entry name" value="WXG100_2"/>
    <property type="match status" value="1"/>
</dbReference>
<organism evidence="2 3">
    <name type="scientific">Actinoplanes missouriensis (strain ATCC 14538 / DSM 43046 / CBS 188.64 / JCM 3121 / NBRC 102363 / NCIMB 12654 / NRRL B-3342 / UNCC 431)</name>
    <dbReference type="NCBI Taxonomy" id="512565"/>
    <lineage>
        <taxon>Bacteria</taxon>
        <taxon>Bacillati</taxon>
        <taxon>Actinomycetota</taxon>
        <taxon>Actinomycetes</taxon>
        <taxon>Micromonosporales</taxon>
        <taxon>Micromonosporaceae</taxon>
        <taxon>Actinoplanes</taxon>
    </lineage>
</organism>
<dbReference type="RefSeq" id="WP_014446027.1">
    <property type="nucleotide sequence ID" value="NC_017093.1"/>
</dbReference>
<proteinExistence type="predicted"/>
<gene>
    <name evidence="2" type="ordered locus">AMIS_59200</name>
</gene>
<evidence type="ECO:0000313" key="2">
    <source>
        <dbReference type="EMBL" id="BAL91140.1"/>
    </source>
</evidence>
<dbReference type="AlphaFoldDB" id="I0HDQ3"/>
<name>I0HDQ3_ACTM4</name>
<dbReference type="OrthoDB" id="4763957at2"/>
<evidence type="ECO:0000313" key="3">
    <source>
        <dbReference type="Proteomes" id="UP000007882"/>
    </source>
</evidence>
<dbReference type="eggNOG" id="COG3209">
    <property type="taxonomic scope" value="Bacteria"/>
</dbReference>
<protein>
    <recommendedName>
        <fullName evidence="1">Outer membrane channel protein CpnT-like N-terminal domain-containing protein</fullName>
    </recommendedName>
</protein>
<dbReference type="STRING" id="512565.AMIS_59200"/>
<dbReference type="HOGENOM" id="CLU_709099_0_0_11"/>
<keyword evidence="3" id="KW-1185">Reference proteome</keyword>
<dbReference type="eggNOG" id="COG3468">
    <property type="taxonomic scope" value="Bacteria"/>
</dbReference>
<dbReference type="EMBL" id="AP012319">
    <property type="protein sequence ID" value="BAL91140.1"/>
    <property type="molecule type" value="Genomic_DNA"/>
</dbReference>
<dbReference type="PATRIC" id="fig|512565.3.peg.5916"/>
<sequence length="389" mass="40950">MTSPLVVAVQDSTTGYTGIGAVEDARQFAAAIRSGDWVDGALGGAGVALEALSLTVDPLGTLASWGVAWLIEHVRPLREALDQLAGDADQVAAQAATWHTVAASVAAARQEYADRLRIDVAGWLGATGDAYRSRSDEHLEILGGLSAAAGGIASGVEGAGLIVATVRELVRDLIADFMAVLAVRLPQWLAMEGITLGVATPLVVGQVANLVRHWAERLQQPLRHLLRSLRGLSSLLGRLRAAMEWLTERAHALARRLFGHPSPPDKAPPGEAATPASYGPFVAPATYLDRHGRLSNGTYTVSNEAMLKHLALTARPGRSVFLSGVHAEKAVLDAAAFADAHQLWIHDKAKVLVVNGPVGIIGRTGELTHYINVYRNDRGAVHGSPGGAP</sequence>
<accession>I0HDQ3</accession>
<reference evidence="2 3" key="1">
    <citation type="submission" date="2012-02" db="EMBL/GenBank/DDBJ databases">
        <title>Complete genome sequence of Actinoplanes missouriensis 431 (= NBRC 102363).</title>
        <authorList>
            <person name="Ohnishi Y."/>
            <person name="Ishikawa J."/>
            <person name="Sekine M."/>
            <person name="Hosoyama A."/>
            <person name="Harada T."/>
            <person name="Narita H."/>
            <person name="Hata T."/>
            <person name="Konno Y."/>
            <person name="Tutikane K."/>
            <person name="Fujita N."/>
            <person name="Horinouchi S."/>
            <person name="Hayakawa M."/>
        </authorList>
    </citation>
    <scope>NUCLEOTIDE SEQUENCE [LARGE SCALE GENOMIC DNA]</scope>
    <source>
        <strain evidence="3">ATCC 14538 / DSM 43046 / CBS 188.64 / JCM 3121 / NBRC 102363 / NCIMB 12654 / NRRL B-3342 / UNCC 431</strain>
    </source>
</reference>
<evidence type="ECO:0000259" key="1">
    <source>
        <dbReference type="Pfam" id="PF25547"/>
    </source>
</evidence>
<dbReference type="KEGG" id="ams:AMIS_59200"/>
<dbReference type="InterPro" id="IPR057746">
    <property type="entry name" value="CpnT-like_N"/>
</dbReference>
<feature type="domain" description="Outer membrane channel protein CpnT-like N-terminal" evidence="1">
    <location>
        <begin position="86"/>
        <end position="211"/>
    </location>
</feature>